<gene>
    <name evidence="1" type="ORF">AL00_13825</name>
</gene>
<dbReference type="Proteomes" id="UP000028135">
    <property type="component" value="Unassembled WGS sequence"/>
</dbReference>
<dbReference type="AlphaFoldDB" id="A0A8E0WR09"/>
<name>A0A8E0WR09_9SPHN</name>
<proteinExistence type="predicted"/>
<comment type="caution">
    <text evidence="1">The sequence shown here is derived from an EMBL/GenBank/DDBJ whole genome shotgun (WGS) entry which is preliminary data.</text>
</comment>
<organism evidence="1 2">
    <name type="scientific">Sphingobium indicum F2</name>
    <dbReference type="NCBI Taxonomy" id="1450518"/>
    <lineage>
        <taxon>Bacteria</taxon>
        <taxon>Pseudomonadati</taxon>
        <taxon>Pseudomonadota</taxon>
        <taxon>Alphaproteobacteria</taxon>
        <taxon>Sphingomonadales</taxon>
        <taxon>Sphingomonadaceae</taxon>
        <taxon>Sphingobium</taxon>
    </lineage>
</organism>
<evidence type="ECO:0000313" key="1">
    <source>
        <dbReference type="EMBL" id="KER35817.1"/>
    </source>
</evidence>
<dbReference type="EMBL" id="JANF02000063">
    <property type="protein sequence ID" value="KER35817.1"/>
    <property type="molecule type" value="Genomic_DNA"/>
</dbReference>
<accession>A0A8E0WR09</accession>
<protein>
    <submittedName>
        <fullName evidence="1">Uncharacterized protein</fullName>
    </submittedName>
</protein>
<sequence length="139" mass="15791">MREKPYLETPNWRGWCRTSICASRAPARRERAGMKRCISPYMGNCLISMLRKAFSEQPLSRTATPISRAMMRLAHFDTKTRSPPSCRFLRQPTTMSCPAWISSTMRGMSSGSFCRSPSMVTMMSPRAFWMPAAIAAVWP</sequence>
<reference evidence="1 2" key="1">
    <citation type="submission" date="2014-05" db="EMBL/GenBank/DDBJ databases">
        <title>Genome Announcement of Sphingobium lucknowense F2.</title>
        <authorList>
            <person name="Lal R."/>
            <person name="Negi V."/>
            <person name="Lata P."/>
            <person name="Sangwan N."/>
            <person name="Gupta S.K."/>
            <person name="Rao D.L.N."/>
            <person name="Das S."/>
        </authorList>
    </citation>
    <scope>NUCLEOTIDE SEQUENCE [LARGE SCALE GENOMIC DNA]</scope>
    <source>
        <strain evidence="1 2">F2</strain>
    </source>
</reference>
<evidence type="ECO:0000313" key="2">
    <source>
        <dbReference type="Proteomes" id="UP000028135"/>
    </source>
</evidence>